<sequence length="392" mass="41733">MANPLPLAGIRVIEVCNVAAGPFCGLLLADMGADLVKVENPDGGDTLRSWPPISDGYSENFASLNRNKRSVTLNLKEAEDREVLRQLAAEAHVLIENNRPGVMDRLGVGYAQLSALNPKLVYCSISAYGQSGPRSQEGGFDLTVQAMSGIMSITGEAGGAPVKCGVPLADFSAGLYGAFSIVAALRAAERDGRGTHLDVPMLGATLGIAALQTSEYFGSGRDPVKLGSAHPRNAPYRVFRSRDGYFGMAAGNNALWRAVCEVVKRPDLLADERFTSPTTRAKHQGALLEILEAEFAHADTATWLERFRAAGVPCAPINSYSEVLADPQVEHMQWVQPLTLPNGVATRTFASPVRMGGAGLPITRPPPGLGEHNEEIVGPLRERLGQRAGVPT</sequence>
<dbReference type="Pfam" id="PF02515">
    <property type="entry name" value="CoA_transf_3"/>
    <property type="match status" value="1"/>
</dbReference>
<dbReference type="GO" id="GO:0008410">
    <property type="term" value="F:CoA-transferase activity"/>
    <property type="evidence" value="ECO:0007669"/>
    <property type="project" value="TreeGrafter"/>
</dbReference>
<gene>
    <name evidence="2" type="ORF">ISF6_1179</name>
</gene>
<evidence type="ECO:0000313" key="3">
    <source>
        <dbReference type="Proteomes" id="UP000037660"/>
    </source>
</evidence>
<dbReference type="InterPro" id="IPR044855">
    <property type="entry name" value="CoA-Trfase_III_dom3_sf"/>
</dbReference>
<dbReference type="InterPro" id="IPR023606">
    <property type="entry name" value="CoA-Trfase_III_dom_1_sf"/>
</dbReference>
<keyword evidence="1" id="KW-0808">Transferase</keyword>
<evidence type="ECO:0000256" key="1">
    <source>
        <dbReference type="ARBA" id="ARBA00022679"/>
    </source>
</evidence>
<dbReference type="STRING" id="1547922.ISF6_1179"/>
<name>A0A0K8NYG0_PISS1</name>
<dbReference type="SUPFAM" id="SSF89796">
    <property type="entry name" value="CoA-transferase family III (CaiB/BaiF)"/>
    <property type="match status" value="1"/>
</dbReference>
<dbReference type="RefSeq" id="WP_054019466.1">
    <property type="nucleotide sequence ID" value="NZ_BBYR01000022.1"/>
</dbReference>
<organism evidence="2 3">
    <name type="scientific">Piscinibacter sakaiensis</name>
    <name type="common">Ideonella sakaiensis</name>
    <dbReference type="NCBI Taxonomy" id="1547922"/>
    <lineage>
        <taxon>Bacteria</taxon>
        <taxon>Pseudomonadati</taxon>
        <taxon>Pseudomonadota</taxon>
        <taxon>Betaproteobacteria</taxon>
        <taxon>Burkholderiales</taxon>
        <taxon>Sphaerotilaceae</taxon>
        <taxon>Piscinibacter</taxon>
    </lineage>
</organism>
<dbReference type="Gene3D" id="3.40.50.10540">
    <property type="entry name" value="Crotonobetainyl-coa:carnitine coa-transferase, domain 1"/>
    <property type="match status" value="1"/>
</dbReference>
<protein>
    <submittedName>
        <fullName evidence="2">CAIB/BAIF family protein</fullName>
    </submittedName>
</protein>
<dbReference type="PANTHER" id="PTHR48207:SF3">
    <property type="entry name" value="SUCCINATE--HYDROXYMETHYLGLUTARATE COA-TRANSFERASE"/>
    <property type="match status" value="1"/>
</dbReference>
<dbReference type="Gene3D" id="3.30.1540.10">
    <property type="entry name" value="formyl-coa transferase, domain 3"/>
    <property type="match status" value="1"/>
</dbReference>
<reference evidence="3" key="1">
    <citation type="submission" date="2015-07" db="EMBL/GenBank/DDBJ databases">
        <title>Discovery of a poly(ethylene terephthalate assimilation.</title>
        <authorList>
            <person name="Yoshida S."/>
            <person name="Hiraga K."/>
            <person name="Takehana T."/>
            <person name="Taniguchi I."/>
            <person name="Yamaji H."/>
            <person name="Maeda Y."/>
            <person name="Toyohara K."/>
            <person name="Miyamoto K."/>
            <person name="Kimura Y."/>
            <person name="Oda K."/>
        </authorList>
    </citation>
    <scope>NUCLEOTIDE SEQUENCE [LARGE SCALE GENOMIC DNA]</scope>
    <source>
        <strain evidence="3">NBRC 110686 / TISTR 2288 / 201-F6</strain>
    </source>
</reference>
<accession>A0A0K8NYG0</accession>
<proteinExistence type="predicted"/>
<keyword evidence="3" id="KW-1185">Reference proteome</keyword>
<dbReference type="InterPro" id="IPR003673">
    <property type="entry name" value="CoA-Trfase_fam_III"/>
</dbReference>
<reference evidence="2 3" key="2">
    <citation type="journal article" date="2016" name="Science">
        <title>A bacterium that degrades and assimilates poly(ethylene terephthalate).</title>
        <authorList>
            <person name="Yoshida S."/>
            <person name="Hiraga K."/>
            <person name="Takehana T."/>
            <person name="Taniguchi I."/>
            <person name="Yamaji H."/>
            <person name="Maeda Y."/>
            <person name="Toyohara K."/>
            <person name="Miyamoto K."/>
            <person name="Kimura Y."/>
            <person name="Oda K."/>
        </authorList>
    </citation>
    <scope>NUCLEOTIDE SEQUENCE [LARGE SCALE GENOMIC DNA]</scope>
    <source>
        <strain evidence="3">NBRC 110686 / TISTR 2288 / 201-F6</strain>
    </source>
</reference>
<dbReference type="OrthoDB" id="5294844at2"/>
<dbReference type="Proteomes" id="UP000037660">
    <property type="component" value="Unassembled WGS sequence"/>
</dbReference>
<dbReference type="PANTHER" id="PTHR48207">
    <property type="entry name" value="SUCCINATE--HYDROXYMETHYLGLUTARATE COA-TRANSFERASE"/>
    <property type="match status" value="1"/>
</dbReference>
<dbReference type="EMBL" id="BBYR01000022">
    <property type="protein sequence ID" value="GAP35408.1"/>
    <property type="molecule type" value="Genomic_DNA"/>
</dbReference>
<comment type="caution">
    <text evidence="2">The sequence shown here is derived from an EMBL/GenBank/DDBJ whole genome shotgun (WGS) entry which is preliminary data.</text>
</comment>
<evidence type="ECO:0000313" key="2">
    <source>
        <dbReference type="EMBL" id="GAP35408.1"/>
    </source>
</evidence>
<dbReference type="AlphaFoldDB" id="A0A0K8NYG0"/>
<dbReference type="InterPro" id="IPR050483">
    <property type="entry name" value="CoA-transferase_III_domain"/>
</dbReference>